<dbReference type="PROSITE" id="PS50011">
    <property type="entry name" value="PROTEIN_KINASE_DOM"/>
    <property type="match status" value="1"/>
</dbReference>
<dbReference type="InterPro" id="IPR011009">
    <property type="entry name" value="Kinase-like_dom_sf"/>
</dbReference>
<dbReference type="InterPro" id="IPR000719">
    <property type="entry name" value="Prot_kinase_dom"/>
</dbReference>
<dbReference type="Pfam" id="PF00069">
    <property type="entry name" value="Pkinase"/>
    <property type="match status" value="1"/>
</dbReference>
<feature type="domain" description="Protein kinase" evidence="4">
    <location>
        <begin position="9"/>
        <end position="293"/>
    </location>
</feature>
<sequence>MEIINSRYKMTDTVLGKGGFSEVFLGTDMYTDNKVAIKKINITGKNSSDIKFLNKLDFEIRTMQILNHPNIVAYYDVMKTENYWYIVMEYCNFGTLNDVIKFNKNKGTSSLDLEKNTHYYLNQLRDALNYIINMGYIHRDIKPMNILLTKSISENNENNENNENTNYDRSNSLTLKLADFGLTKKCSENEEDIMNTICGSPLYMAPELFFNQHYNSQSDIWSFGIIMYQLLFHDHPINATNYSQLKNGLKNQKINFPKNNMFSNYCFDLLSKTLAKDPKNRLNWSELFHHYWFIHWSEQHCPKNKSDDSNNKKIPDKSQFNEILSSTKSPLISLRQFGQLGQSNLSKFKNNGAINCSIDFPKYTNNFPSAVNQSIKIGLSGSSSPINIPVRNNSSKKINYDDIELISNGNIFPETLYGSISPVDSIINKETRNKTNNPSSLNLSEFVLSDYEI</sequence>
<dbReference type="Proteomes" id="UP000241474">
    <property type="component" value="Segment"/>
</dbReference>
<keyword evidence="5" id="KW-0418">Kinase</keyword>
<dbReference type="InterPro" id="IPR017441">
    <property type="entry name" value="Protein_kinase_ATP_BS"/>
</dbReference>
<organismHost>
    <name type="scientific">Acanthamoeba polyphaga</name>
    <name type="common">Amoeba</name>
    <dbReference type="NCBI Taxonomy" id="5757"/>
</organismHost>
<keyword evidence="2 3" id="KW-0067">ATP-binding</keyword>
<dbReference type="SMART" id="SM00220">
    <property type="entry name" value="S_TKc"/>
    <property type="match status" value="1"/>
</dbReference>
<keyword evidence="1 3" id="KW-0547">Nucleotide-binding</keyword>
<dbReference type="PROSITE" id="PS00108">
    <property type="entry name" value="PROTEIN_KINASE_ST"/>
    <property type="match status" value="1"/>
</dbReference>
<evidence type="ECO:0000256" key="1">
    <source>
        <dbReference type="ARBA" id="ARBA00022741"/>
    </source>
</evidence>
<accession>A0A0G2Y849</accession>
<feature type="binding site" evidence="3">
    <location>
        <position position="39"/>
    </location>
    <ligand>
        <name>ATP</name>
        <dbReference type="ChEBI" id="CHEBI:30616"/>
    </ligand>
</feature>
<dbReference type="FunFam" id="1.10.510.10:FF:000571">
    <property type="entry name" value="Maternal embryonic leucine zipper kinase"/>
    <property type="match status" value="1"/>
</dbReference>
<evidence type="ECO:0000256" key="3">
    <source>
        <dbReference type="PROSITE-ProRule" id="PRU10141"/>
    </source>
</evidence>
<evidence type="ECO:0000256" key="2">
    <source>
        <dbReference type="ARBA" id="ARBA00022840"/>
    </source>
</evidence>
<keyword evidence="5" id="KW-0723">Serine/threonine-protein kinase</keyword>
<dbReference type="InterPro" id="IPR045269">
    <property type="entry name" value="Atg1-like"/>
</dbReference>
<organism evidence="5 6">
    <name type="scientific">Acanthamoeba polyphaga mimivirus</name>
    <name type="common">APMV</name>
    <dbReference type="NCBI Taxonomy" id="212035"/>
    <lineage>
        <taxon>Viruses</taxon>
        <taxon>Varidnaviria</taxon>
        <taxon>Bamfordvirae</taxon>
        <taxon>Nucleocytoviricota</taxon>
        <taxon>Megaviricetes</taxon>
        <taxon>Imitervirales</taxon>
        <taxon>Mimiviridae</taxon>
        <taxon>Megamimivirinae</taxon>
        <taxon>Mimivirus</taxon>
        <taxon>Mimivirus bradfordmassiliense</taxon>
    </lineage>
</organism>
<keyword evidence="5" id="KW-0808">Transferase</keyword>
<evidence type="ECO:0000313" key="5">
    <source>
        <dbReference type="EMBL" id="AKI79296.1"/>
    </source>
</evidence>
<protein>
    <submittedName>
        <fullName evidence="5">Serine/threonine protein kinase</fullName>
    </submittedName>
</protein>
<dbReference type="GO" id="GO:0004674">
    <property type="term" value="F:protein serine/threonine kinase activity"/>
    <property type="evidence" value="ECO:0007669"/>
    <property type="project" value="UniProtKB-KW"/>
</dbReference>
<dbReference type="InterPro" id="IPR008271">
    <property type="entry name" value="Ser/Thr_kinase_AS"/>
</dbReference>
<evidence type="ECO:0000259" key="4">
    <source>
        <dbReference type="PROSITE" id="PS50011"/>
    </source>
</evidence>
<reference evidence="5 6" key="1">
    <citation type="submission" date="2014-10" db="EMBL/GenBank/DDBJ databases">
        <title>Pan-genome analysis of Brazilian lineage A amoebal mimiviruses.</title>
        <authorList>
            <person name="Assis F.L."/>
            <person name="Abrahao J.S."/>
            <person name="Kroon E.G."/>
            <person name="Dornas F.P."/>
            <person name="Andrade K.R."/>
            <person name="Borato P.V.M."/>
            <person name="Pilotto M.R."/>
            <person name="Benamar S."/>
            <person name="LaScola B."/>
            <person name="Colson P."/>
        </authorList>
    </citation>
    <scope>NUCLEOTIDE SEQUENCE [LARGE SCALE GENOMIC DNA]</scope>
    <source>
        <strain evidence="5 6">Oyster</strain>
    </source>
</reference>
<dbReference type="Gene3D" id="1.10.510.10">
    <property type="entry name" value="Transferase(Phosphotransferase) domain 1"/>
    <property type="match status" value="1"/>
</dbReference>
<proteinExistence type="predicted"/>
<dbReference type="PROSITE" id="PS00107">
    <property type="entry name" value="PROTEIN_KINASE_ATP"/>
    <property type="match status" value="1"/>
</dbReference>
<name>A0A0G2Y849_MIMIV</name>
<dbReference type="EMBL" id="KM982401">
    <property type="protein sequence ID" value="AKI79296.1"/>
    <property type="molecule type" value="Genomic_DNA"/>
</dbReference>
<dbReference type="GO" id="GO:0005524">
    <property type="term" value="F:ATP binding"/>
    <property type="evidence" value="ECO:0007669"/>
    <property type="project" value="UniProtKB-UniRule"/>
</dbReference>
<dbReference type="SUPFAM" id="SSF56112">
    <property type="entry name" value="Protein kinase-like (PK-like)"/>
    <property type="match status" value="1"/>
</dbReference>
<dbReference type="PANTHER" id="PTHR24348">
    <property type="entry name" value="SERINE/THREONINE-PROTEIN KINASE UNC-51-RELATED"/>
    <property type="match status" value="1"/>
</dbReference>
<evidence type="ECO:0000313" key="6">
    <source>
        <dbReference type="Proteomes" id="UP000241474"/>
    </source>
</evidence>